<evidence type="ECO:0000313" key="4">
    <source>
        <dbReference type="EMBL" id="RVQ66538.1"/>
    </source>
</evidence>
<dbReference type="InterPro" id="IPR057326">
    <property type="entry name" value="KR_dom"/>
</dbReference>
<keyword evidence="5" id="KW-1185">Reference proteome</keyword>
<reference evidence="4 5" key="1">
    <citation type="submission" date="2018-12" db="EMBL/GenBank/DDBJ databases">
        <title>Croceicoccus ponticola sp. nov., a lipolytic bacterium isolated from seawater.</title>
        <authorList>
            <person name="Yoon J.-H."/>
        </authorList>
    </citation>
    <scope>NUCLEOTIDE SEQUENCE [LARGE SCALE GENOMIC DNA]</scope>
    <source>
        <strain evidence="4 5">GM-16</strain>
    </source>
</reference>
<feature type="domain" description="Ketoreductase" evidence="3">
    <location>
        <begin position="7"/>
        <end position="201"/>
    </location>
</feature>
<dbReference type="PROSITE" id="PS00061">
    <property type="entry name" value="ADH_SHORT"/>
    <property type="match status" value="1"/>
</dbReference>
<sequence>MSGMDKSVALVTGGLRGIGLAAAQGLAAKGAKVWICDLKGDGDAEVADALSGIGNGAAYLKLDVTDEQSWIDAMAKIEASDGRLDVLVNNAGIDGTGRIHEMSLELWRKVQAVNSDGAFLGTKHAYAMMEKSGKDRKGGSSIVNISSIMGFVAFPESSAYCASKGAIRLFTKAAALEFATYGAPIRVNSVHPGFVQTPLLDEGFERMVQRGVAEKAEDLKQQVAASTPVNRLADVEEIANAVVFLASEEASYMTGSEVVVDGGYLTR</sequence>
<name>A0A437GWP2_9SPHN</name>
<comment type="caution">
    <text evidence="4">The sequence shown here is derived from an EMBL/GenBank/DDBJ whole genome shotgun (WGS) entry which is preliminary data.</text>
</comment>
<dbReference type="GO" id="GO:0016616">
    <property type="term" value="F:oxidoreductase activity, acting on the CH-OH group of donors, NAD or NADP as acceptor"/>
    <property type="evidence" value="ECO:0007669"/>
    <property type="project" value="UniProtKB-ARBA"/>
</dbReference>
<dbReference type="Pfam" id="PF13561">
    <property type="entry name" value="adh_short_C2"/>
    <property type="match status" value="1"/>
</dbReference>
<evidence type="ECO:0000256" key="1">
    <source>
        <dbReference type="ARBA" id="ARBA00006484"/>
    </source>
</evidence>
<dbReference type="PRINTS" id="PR00080">
    <property type="entry name" value="SDRFAMILY"/>
</dbReference>
<dbReference type="FunFam" id="3.40.50.720:FF:000084">
    <property type="entry name" value="Short-chain dehydrogenase reductase"/>
    <property type="match status" value="1"/>
</dbReference>
<evidence type="ECO:0000259" key="3">
    <source>
        <dbReference type="SMART" id="SM00822"/>
    </source>
</evidence>
<dbReference type="OrthoDB" id="5457012at2"/>
<accession>A0A437GWP2</accession>
<dbReference type="SUPFAM" id="SSF51735">
    <property type="entry name" value="NAD(P)-binding Rossmann-fold domains"/>
    <property type="match status" value="1"/>
</dbReference>
<proteinExistence type="inferred from homology"/>
<dbReference type="InterPro" id="IPR036291">
    <property type="entry name" value="NAD(P)-bd_dom_sf"/>
</dbReference>
<dbReference type="PRINTS" id="PR00081">
    <property type="entry name" value="GDHRDH"/>
</dbReference>
<dbReference type="EMBL" id="RXOL01000004">
    <property type="protein sequence ID" value="RVQ66538.1"/>
    <property type="molecule type" value="Genomic_DNA"/>
</dbReference>
<dbReference type="Gene3D" id="3.40.50.720">
    <property type="entry name" value="NAD(P)-binding Rossmann-like Domain"/>
    <property type="match status" value="1"/>
</dbReference>
<dbReference type="Proteomes" id="UP000283003">
    <property type="component" value="Unassembled WGS sequence"/>
</dbReference>
<dbReference type="AlphaFoldDB" id="A0A437GWP2"/>
<dbReference type="PANTHER" id="PTHR42760:SF133">
    <property type="entry name" value="3-OXOACYL-[ACYL-CARRIER-PROTEIN] REDUCTASE"/>
    <property type="match status" value="1"/>
</dbReference>
<organism evidence="4 5">
    <name type="scientific">Croceicoccus ponticola</name>
    <dbReference type="NCBI Taxonomy" id="2217664"/>
    <lineage>
        <taxon>Bacteria</taxon>
        <taxon>Pseudomonadati</taxon>
        <taxon>Pseudomonadota</taxon>
        <taxon>Alphaproteobacteria</taxon>
        <taxon>Sphingomonadales</taxon>
        <taxon>Erythrobacteraceae</taxon>
        <taxon>Croceicoccus</taxon>
    </lineage>
</organism>
<dbReference type="PANTHER" id="PTHR42760">
    <property type="entry name" value="SHORT-CHAIN DEHYDROGENASES/REDUCTASES FAMILY MEMBER"/>
    <property type="match status" value="1"/>
</dbReference>
<keyword evidence="2" id="KW-0560">Oxidoreductase</keyword>
<protein>
    <submittedName>
        <fullName evidence="4">SDR family oxidoreductase</fullName>
    </submittedName>
</protein>
<dbReference type="InterPro" id="IPR002347">
    <property type="entry name" value="SDR_fam"/>
</dbReference>
<dbReference type="SMART" id="SM00822">
    <property type="entry name" value="PKS_KR"/>
    <property type="match status" value="1"/>
</dbReference>
<gene>
    <name evidence="4" type="ORF">EKN06_11020</name>
</gene>
<comment type="similarity">
    <text evidence="1">Belongs to the short-chain dehydrogenases/reductases (SDR) family.</text>
</comment>
<dbReference type="InterPro" id="IPR020904">
    <property type="entry name" value="Sc_DH/Rdtase_CS"/>
</dbReference>
<evidence type="ECO:0000256" key="2">
    <source>
        <dbReference type="ARBA" id="ARBA00023002"/>
    </source>
</evidence>
<evidence type="ECO:0000313" key="5">
    <source>
        <dbReference type="Proteomes" id="UP000283003"/>
    </source>
</evidence>